<organism evidence="1">
    <name type="scientific">bioreactor metagenome</name>
    <dbReference type="NCBI Taxonomy" id="1076179"/>
    <lineage>
        <taxon>unclassified sequences</taxon>
        <taxon>metagenomes</taxon>
        <taxon>ecological metagenomes</taxon>
    </lineage>
</organism>
<gene>
    <name evidence="1" type="ORF">SDC9_198431</name>
</gene>
<proteinExistence type="predicted"/>
<accession>A0A645IIX5</accession>
<protein>
    <submittedName>
        <fullName evidence="1">Uncharacterized protein</fullName>
    </submittedName>
</protein>
<comment type="caution">
    <text evidence="1">The sequence shown here is derived from an EMBL/GenBank/DDBJ whole genome shotgun (WGS) entry which is preliminary data.</text>
</comment>
<reference evidence="1" key="1">
    <citation type="submission" date="2019-08" db="EMBL/GenBank/DDBJ databases">
        <authorList>
            <person name="Kucharzyk K."/>
            <person name="Murdoch R.W."/>
            <person name="Higgins S."/>
            <person name="Loffler F."/>
        </authorList>
    </citation>
    <scope>NUCLEOTIDE SEQUENCE</scope>
</reference>
<dbReference type="EMBL" id="VSSQ01115269">
    <property type="protein sequence ID" value="MPN50792.1"/>
    <property type="molecule type" value="Genomic_DNA"/>
</dbReference>
<name>A0A645IIX5_9ZZZZ</name>
<sequence length="50" mass="5871">MAKYFEALNSVNDSYKVLFEHKSNLISDEELEECYIWVNELVNELEVGSE</sequence>
<dbReference type="AlphaFoldDB" id="A0A645IIX5"/>
<evidence type="ECO:0000313" key="1">
    <source>
        <dbReference type="EMBL" id="MPN50792.1"/>
    </source>
</evidence>